<name>A0ABP7XE18_9FLAO</name>
<gene>
    <name evidence="3" type="ORF">GCM10022393_10890</name>
</gene>
<dbReference type="InterPro" id="IPR014729">
    <property type="entry name" value="Rossmann-like_a/b/a_fold"/>
</dbReference>
<feature type="domain" description="UspA" evidence="2">
    <location>
        <begin position="1"/>
        <end position="147"/>
    </location>
</feature>
<sequence>MKRILIPTDFSDNAWNAILYAIELFHHIPCEFYILNVYTLTSTSLVTTISSQKVGQMYDTVKKESKKGLVSIQENLKNSKVYSHHHFISVSKQGEPVDEIRQFVIEKRMDLIIMGTQGATGAKAIFLGSVTHKVVKTIKSCPVLVIPQGFYFDRLKAVGFATNFKRIFYKSEIDPIISLANMYGGIIRMIEIYKEPSLSPTQNYNANSLEHYFKNKPHEFHVLPDFDTIEKGIQAFIEELEIDMLVMINYQHSFIERLTREPVIKKMVFRTKVPLMVIPADEY</sequence>
<evidence type="ECO:0000259" key="2">
    <source>
        <dbReference type="Pfam" id="PF00582"/>
    </source>
</evidence>
<proteinExistence type="inferred from homology"/>
<dbReference type="InterPro" id="IPR006016">
    <property type="entry name" value="UspA"/>
</dbReference>
<evidence type="ECO:0000313" key="3">
    <source>
        <dbReference type="EMBL" id="GAA4112433.1"/>
    </source>
</evidence>
<evidence type="ECO:0000313" key="4">
    <source>
        <dbReference type="Proteomes" id="UP001500459"/>
    </source>
</evidence>
<comment type="similarity">
    <text evidence="1">Belongs to the universal stress protein A family.</text>
</comment>
<protein>
    <recommendedName>
        <fullName evidence="2">UspA domain-containing protein</fullName>
    </recommendedName>
</protein>
<dbReference type="PANTHER" id="PTHR46268">
    <property type="entry name" value="STRESS RESPONSE PROTEIN NHAX"/>
    <property type="match status" value="1"/>
</dbReference>
<dbReference type="PANTHER" id="PTHR46268:SF6">
    <property type="entry name" value="UNIVERSAL STRESS PROTEIN UP12"/>
    <property type="match status" value="1"/>
</dbReference>
<dbReference type="EMBL" id="BAABCW010000003">
    <property type="protein sequence ID" value="GAA4112433.1"/>
    <property type="molecule type" value="Genomic_DNA"/>
</dbReference>
<comment type="caution">
    <text evidence="3">The sequence shown here is derived from an EMBL/GenBank/DDBJ whole genome shotgun (WGS) entry which is preliminary data.</text>
</comment>
<dbReference type="PRINTS" id="PR01438">
    <property type="entry name" value="UNVRSLSTRESS"/>
</dbReference>
<evidence type="ECO:0000256" key="1">
    <source>
        <dbReference type="ARBA" id="ARBA00008791"/>
    </source>
</evidence>
<dbReference type="Proteomes" id="UP001500459">
    <property type="component" value="Unassembled WGS sequence"/>
</dbReference>
<keyword evidence="4" id="KW-1185">Reference proteome</keyword>
<reference evidence="4" key="1">
    <citation type="journal article" date="2019" name="Int. J. Syst. Evol. Microbiol.">
        <title>The Global Catalogue of Microorganisms (GCM) 10K type strain sequencing project: providing services to taxonomists for standard genome sequencing and annotation.</title>
        <authorList>
            <consortium name="The Broad Institute Genomics Platform"/>
            <consortium name="The Broad Institute Genome Sequencing Center for Infectious Disease"/>
            <person name="Wu L."/>
            <person name="Ma J."/>
        </authorList>
    </citation>
    <scope>NUCLEOTIDE SEQUENCE [LARGE SCALE GENOMIC DNA]</scope>
    <source>
        <strain evidence="4">JCM 17106</strain>
    </source>
</reference>
<dbReference type="InterPro" id="IPR006015">
    <property type="entry name" value="Universal_stress_UspA"/>
</dbReference>
<organism evidence="3 4">
    <name type="scientific">Aquimarina addita</name>
    <dbReference type="NCBI Taxonomy" id="870485"/>
    <lineage>
        <taxon>Bacteria</taxon>
        <taxon>Pseudomonadati</taxon>
        <taxon>Bacteroidota</taxon>
        <taxon>Flavobacteriia</taxon>
        <taxon>Flavobacteriales</taxon>
        <taxon>Flavobacteriaceae</taxon>
        <taxon>Aquimarina</taxon>
    </lineage>
</organism>
<dbReference type="Pfam" id="PF00582">
    <property type="entry name" value="Usp"/>
    <property type="match status" value="1"/>
</dbReference>
<dbReference type="RefSeq" id="WP_344925434.1">
    <property type="nucleotide sequence ID" value="NZ_BAABCW010000003.1"/>
</dbReference>
<dbReference type="CDD" id="cd00293">
    <property type="entry name" value="USP-like"/>
    <property type="match status" value="1"/>
</dbReference>
<dbReference type="SUPFAM" id="SSF52402">
    <property type="entry name" value="Adenine nucleotide alpha hydrolases-like"/>
    <property type="match status" value="2"/>
</dbReference>
<dbReference type="Gene3D" id="3.40.50.620">
    <property type="entry name" value="HUPs"/>
    <property type="match status" value="2"/>
</dbReference>
<accession>A0ABP7XE18</accession>